<keyword evidence="5" id="KW-0560">Oxidoreductase</keyword>
<dbReference type="Pfam" id="PF13640">
    <property type="entry name" value="2OG-FeII_Oxy_3"/>
    <property type="match status" value="1"/>
</dbReference>
<dbReference type="OrthoDB" id="9783171at2"/>
<dbReference type="Gene3D" id="2.60.120.620">
    <property type="entry name" value="q2cbj1_9rhob like domain"/>
    <property type="match status" value="1"/>
</dbReference>
<keyword evidence="2" id="KW-0479">Metal-binding</keyword>
<evidence type="ECO:0000256" key="5">
    <source>
        <dbReference type="ARBA" id="ARBA00023002"/>
    </source>
</evidence>
<dbReference type="InterPro" id="IPR044862">
    <property type="entry name" value="Pro_4_hyd_alph_FE2OG_OXY"/>
</dbReference>
<dbReference type="Proteomes" id="UP000198850">
    <property type="component" value="Unassembled WGS sequence"/>
</dbReference>
<dbReference type="GO" id="GO:0071456">
    <property type="term" value="P:cellular response to hypoxia"/>
    <property type="evidence" value="ECO:0007669"/>
    <property type="project" value="TreeGrafter"/>
</dbReference>
<sequence>MPLFKATLIKYWQSASILPVSQLEKIFNALIDSFIDNKVGIAENFLNEALAAHLKENLTGLFHEKMMRSAGTGNDTLVVHNKLVRSDMIYWLDRSNNNPYENDFFDLMDSFVSYLNSSCYTGITGYEFHYSLYEKGSFYKKHLDQFGNNLSRQYSMIMYLNSDWQEDDGGELRIHHPDHLQNIAPVNGKSVFFKSSELEHEVMLTNRPRMSITGWLKIN</sequence>
<evidence type="ECO:0000256" key="2">
    <source>
        <dbReference type="ARBA" id="ARBA00022723"/>
    </source>
</evidence>
<dbReference type="PROSITE" id="PS51471">
    <property type="entry name" value="FE2OG_OXY"/>
    <property type="match status" value="1"/>
</dbReference>
<dbReference type="GO" id="GO:0008198">
    <property type="term" value="F:ferrous iron binding"/>
    <property type="evidence" value="ECO:0007669"/>
    <property type="project" value="TreeGrafter"/>
</dbReference>
<comment type="cofactor">
    <cofactor evidence="1">
        <name>L-ascorbate</name>
        <dbReference type="ChEBI" id="CHEBI:38290"/>
    </cofactor>
</comment>
<gene>
    <name evidence="8" type="ORF">SAMN05443550_11458</name>
</gene>
<evidence type="ECO:0000256" key="1">
    <source>
        <dbReference type="ARBA" id="ARBA00001961"/>
    </source>
</evidence>
<keyword evidence="9" id="KW-1185">Reference proteome</keyword>
<dbReference type="GO" id="GO:0031543">
    <property type="term" value="F:peptidyl-proline dioxygenase activity"/>
    <property type="evidence" value="ECO:0007669"/>
    <property type="project" value="TreeGrafter"/>
</dbReference>
<evidence type="ECO:0000256" key="4">
    <source>
        <dbReference type="ARBA" id="ARBA00022964"/>
    </source>
</evidence>
<dbReference type="SMART" id="SM00702">
    <property type="entry name" value="P4Hc"/>
    <property type="match status" value="1"/>
</dbReference>
<evidence type="ECO:0000259" key="7">
    <source>
        <dbReference type="PROSITE" id="PS51471"/>
    </source>
</evidence>
<dbReference type="PANTHER" id="PTHR12907:SF26">
    <property type="entry name" value="HIF PROLYL HYDROXYLASE, ISOFORM C"/>
    <property type="match status" value="1"/>
</dbReference>
<keyword evidence="6" id="KW-0408">Iron</keyword>
<dbReference type="AlphaFoldDB" id="A0A1H4H8A1"/>
<evidence type="ECO:0000256" key="3">
    <source>
        <dbReference type="ARBA" id="ARBA00022896"/>
    </source>
</evidence>
<dbReference type="STRING" id="425514.SAMN05443550_11458"/>
<reference evidence="8 9" key="1">
    <citation type="submission" date="2016-10" db="EMBL/GenBank/DDBJ databases">
        <authorList>
            <person name="de Groot N.N."/>
        </authorList>
    </citation>
    <scope>NUCLEOTIDE SEQUENCE [LARGE SCALE GENOMIC DNA]</scope>
    <source>
        <strain evidence="8 9">DSM 19033</strain>
    </source>
</reference>
<keyword evidence="4" id="KW-0223">Dioxygenase</keyword>
<name>A0A1H4H8A1_9SPHI</name>
<evidence type="ECO:0000313" key="9">
    <source>
        <dbReference type="Proteomes" id="UP000198850"/>
    </source>
</evidence>
<proteinExistence type="predicted"/>
<dbReference type="EMBL" id="FNRA01000014">
    <property type="protein sequence ID" value="SEB18073.1"/>
    <property type="molecule type" value="Genomic_DNA"/>
</dbReference>
<dbReference type="GO" id="GO:0031418">
    <property type="term" value="F:L-ascorbic acid binding"/>
    <property type="evidence" value="ECO:0007669"/>
    <property type="project" value="UniProtKB-KW"/>
</dbReference>
<dbReference type="InterPro" id="IPR006620">
    <property type="entry name" value="Pro_4_hyd_alph"/>
</dbReference>
<evidence type="ECO:0000313" key="8">
    <source>
        <dbReference type="EMBL" id="SEB18073.1"/>
    </source>
</evidence>
<dbReference type="InterPro" id="IPR005123">
    <property type="entry name" value="Oxoglu/Fe-dep_dioxygenase_dom"/>
</dbReference>
<organism evidence="8 9">
    <name type="scientific">Pedobacter hartonius</name>
    <dbReference type="NCBI Taxonomy" id="425514"/>
    <lineage>
        <taxon>Bacteria</taxon>
        <taxon>Pseudomonadati</taxon>
        <taxon>Bacteroidota</taxon>
        <taxon>Sphingobacteriia</taxon>
        <taxon>Sphingobacteriales</taxon>
        <taxon>Sphingobacteriaceae</taxon>
        <taxon>Pedobacter</taxon>
    </lineage>
</organism>
<feature type="domain" description="Fe2OG dioxygenase" evidence="7">
    <location>
        <begin position="122"/>
        <end position="218"/>
    </location>
</feature>
<dbReference type="PANTHER" id="PTHR12907">
    <property type="entry name" value="EGL NINE HOMOLOG-RELATED"/>
    <property type="match status" value="1"/>
</dbReference>
<accession>A0A1H4H8A1</accession>
<keyword evidence="3" id="KW-0847">Vitamin C</keyword>
<dbReference type="InterPro" id="IPR051559">
    <property type="entry name" value="HIF_prolyl_hydroxylases"/>
</dbReference>
<protein>
    <submittedName>
        <fullName evidence="8">SM-20-related protein</fullName>
    </submittedName>
</protein>
<evidence type="ECO:0000256" key="6">
    <source>
        <dbReference type="ARBA" id="ARBA00023004"/>
    </source>
</evidence>